<dbReference type="GO" id="GO:0016709">
    <property type="term" value="F:oxidoreductase activity, acting on paired donors, with incorporation or reduction of molecular oxygen, NAD(P)H as one donor, and incorporation of one atom of oxygen"/>
    <property type="evidence" value="ECO:0007669"/>
    <property type="project" value="UniProtKB-ARBA"/>
</dbReference>
<dbReference type="Gene3D" id="3.30.70.2450">
    <property type="match status" value="1"/>
</dbReference>
<keyword evidence="5" id="KW-0560">Oxidoreductase</keyword>
<keyword evidence="5" id="KW-0503">Monooxygenase</keyword>
<dbReference type="InterPro" id="IPR036188">
    <property type="entry name" value="FAD/NAD-bd_sf"/>
</dbReference>
<proteinExistence type="predicted"/>
<dbReference type="Gene3D" id="3.50.50.60">
    <property type="entry name" value="FAD/NAD(P)-binding domain"/>
    <property type="match status" value="1"/>
</dbReference>
<keyword evidence="2" id="KW-0285">Flavoprotein</keyword>
<accession>A0A941DSQ8</accession>
<dbReference type="Pfam" id="PF01494">
    <property type="entry name" value="FAD_binding_3"/>
    <property type="match status" value="1"/>
</dbReference>
<protein>
    <submittedName>
        <fullName evidence="5">FAD-dependent monooxygenase</fullName>
    </submittedName>
</protein>
<evidence type="ECO:0000256" key="2">
    <source>
        <dbReference type="ARBA" id="ARBA00022630"/>
    </source>
</evidence>
<dbReference type="InterPro" id="IPR050641">
    <property type="entry name" value="RIFMO-like"/>
</dbReference>
<comment type="cofactor">
    <cofactor evidence="1">
        <name>FAD</name>
        <dbReference type="ChEBI" id="CHEBI:57692"/>
    </cofactor>
</comment>
<evidence type="ECO:0000313" key="6">
    <source>
        <dbReference type="Proteomes" id="UP000675284"/>
    </source>
</evidence>
<keyword evidence="3" id="KW-0274">FAD</keyword>
<sequence>MNPVLIVGAGPTGLVLALSMTKFGVPIKIIDKADGPGTSSRAMAVMPRTLEFYNQLGISGAIINESIKIKEMQLHVDGKKRARMHVGSLGTGLSPFTSPYSFPQDEHEKLLLEKLNEFGITVDWNTELLSFQEDQKCVKAKMLQAGHALEEEFAYICGCDGAGSAVRHQINADFPGGTYEQLFYVMDIKATGRPIDSQRISLCFRGEEFVVLLPVRSKNTTRAIGIFPKQLVNSRDDVDKLVSFMEEAYQLDIKQVNWFSTYNVHHRVASHFTKCRAFLVGDAAHIHSPAGGQGMNTGIGDAVNLGWKLASVVHGKAKEELLHSYEVERRAFAERLVNTTDRAFTSVVSGSFINRLLRKQIVPRLIPLVDHSMRIKEQLFKIISQTQIEYTQSPLSSGKYMGVESGQRLPFTGDNYQTLQTMDWQVHVYGSASAQLLNFCKKRGLPLHTFSFDSIAEQKGLQKEAMYLLRPDGHIGLVHSYQDIQQLQEYLDNWGITPVHVKQ</sequence>
<dbReference type="AlphaFoldDB" id="A0A941DSQ8"/>
<dbReference type="SUPFAM" id="SSF51905">
    <property type="entry name" value="FAD/NAD(P)-binding domain"/>
    <property type="match status" value="1"/>
</dbReference>
<dbReference type="PANTHER" id="PTHR43004">
    <property type="entry name" value="TRK SYSTEM POTASSIUM UPTAKE PROTEIN"/>
    <property type="match status" value="1"/>
</dbReference>
<evidence type="ECO:0000256" key="1">
    <source>
        <dbReference type="ARBA" id="ARBA00001974"/>
    </source>
</evidence>
<dbReference type="RefSeq" id="WP_166529834.1">
    <property type="nucleotide sequence ID" value="NZ_JAGSOT010000003.1"/>
</dbReference>
<evidence type="ECO:0000259" key="4">
    <source>
        <dbReference type="Pfam" id="PF01494"/>
    </source>
</evidence>
<evidence type="ECO:0000256" key="3">
    <source>
        <dbReference type="ARBA" id="ARBA00022827"/>
    </source>
</evidence>
<dbReference type="InterPro" id="IPR002938">
    <property type="entry name" value="FAD-bd"/>
</dbReference>
<keyword evidence="6" id="KW-1185">Reference proteome</keyword>
<dbReference type="Proteomes" id="UP000675284">
    <property type="component" value="Unassembled WGS sequence"/>
</dbReference>
<feature type="domain" description="FAD-binding" evidence="4">
    <location>
        <begin position="3"/>
        <end position="339"/>
    </location>
</feature>
<name>A0A941DSQ8_9BACI</name>
<dbReference type="EMBL" id="JAGSOT010000003">
    <property type="protein sequence ID" value="MBR7794697.1"/>
    <property type="molecule type" value="Genomic_DNA"/>
</dbReference>
<dbReference type="PRINTS" id="PR00420">
    <property type="entry name" value="RNGMNOXGNASE"/>
</dbReference>
<comment type="caution">
    <text evidence="5">The sequence shown here is derived from an EMBL/GenBank/DDBJ whole genome shotgun (WGS) entry which is preliminary data.</text>
</comment>
<organism evidence="5 6">
    <name type="scientific">Virgibacillus salarius</name>
    <dbReference type="NCBI Taxonomy" id="447199"/>
    <lineage>
        <taxon>Bacteria</taxon>
        <taxon>Bacillati</taxon>
        <taxon>Bacillota</taxon>
        <taxon>Bacilli</taxon>
        <taxon>Bacillales</taxon>
        <taxon>Bacillaceae</taxon>
        <taxon>Virgibacillus</taxon>
    </lineage>
</organism>
<evidence type="ECO:0000313" key="5">
    <source>
        <dbReference type="EMBL" id="MBR7794697.1"/>
    </source>
</evidence>
<dbReference type="PANTHER" id="PTHR43004:SF19">
    <property type="entry name" value="BINDING MONOOXYGENASE, PUTATIVE (JCVI)-RELATED"/>
    <property type="match status" value="1"/>
</dbReference>
<gene>
    <name evidence="5" type="ORF">KCX74_01420</name>
</gene>
<dbReference type="GO" id="GO:0071949">
    <property type="term" value="F:FAD binding"/>
    <property type="evidence" value="ECO:0007669"/>
    <property type="project" value="InterPro"/>
</dbReference>
<reference evidence="5" key="1">
    <citation type="submission" date="2021-04" db="EMBL/GenBank/DDBJ databases">
        <title>Isolation and polyphasic classification of algal microorganism.</title>
        <authorList>
            <person name="Wang S."/>
        </authorList>
    </citation>
    <scope>NUCLEOTIDE SEQUENCE</scope>
    <source>
        <strain evidence="5">720a</strain>
    </source>
</reference>